<name>A0ABU6MT19_9BACI</name>
<feature type="domain" description="DUF8096" evidence="1">
    <location>
        <begin position="16"/>
        <end position="59"/>
    </location>
</feature>
<dbReference type="InterPro" id="IPR058409">
    <property type="entry name" value="DUF8096"/>
</dbReference>
<organism evidence="2 3">
    <name type="scientific">Heyndrickxia acidicola</name>
    <dbReference type="NCBI Taxonomy" id="209389"/>
    <lineage>
        <taxon>Bacteria</taxon>
        <taxon>Bacillati</taxon>
        <taxon>Bacillota</taxon>
        <taxon>Bacilli</taxon>
        <taxon>Bacillales</taxon>
        <taxon>Bacillaceae</taxon>
        <taxon>Heyndrickxia</taxon>
    </lineage>
</organism>
<keyword evidence="3" id="KW-1185">Reference proteome</keyword>
<gene>
    <name evidence="2" type="ORF">P4T90_24485</name>
</gene>
<dbReference type="Pfam" id="PF26372">
    <property type="entry name" value="DUF8096"/>
    <property type="match status" value="1"/>
</dbReference>
<evidence type="ECO:0000313" key="2">
    <source>
        <dbReference type="EMBL" id="MED1206160.1"/>
    </source>
</evidence>
<protein>
    <recommendedName>
        <fullName evidence="1">DUF8096 domain-containing protein</fullName>
    </recommendedName>
</protein>
<comment type="caution">
    <text evidence="2">The sequence shown here is derived from an EMBL/GenBank/DDBJ whole genome shotgun (WGS) entry which is preliminary data.</text>
</comment>
<evidence type="ECO:0000259" key="1">
    <source>
        <dbReference type="Pfam" id="PF26372"/>
    </source>
</evidence>
<evidence type="ECO:0000313" key="3">
    <source>
        <dbReference type="Proteomes" id="UP001341444"/>
    </source>
</evidence>
<dbReference type="RefSeq" id="WP_066262849.1">
    <property type="nucleotide sequence ID" value="NZ_JARMAB010000077.1"/>
</dbReference>
<sequence length="61" mass="6930">MAEETKEEFNGYDTTIVYDFKEYPDVSPGRCDNCGNAHFQSKVGPEGFLRKCRKCGMTKSI</sequence>
<accession>A0ABU6MT19</accession>
<dbReference type="Proteomes" id="UP001341444">
    <property type="component" value="Unassembled WGS sequence"/>
</dbReference>
<proteinExistence type="predicted"/>
<reference evidence="2 3" key="1">
    <citation type="submission" date="2023-03" db="EMBL/GenBank/DDBJ databases">
        <title>Bacillus Genome Sequencing.</title>
        <authorList>
            <person name="Dunlap C."/>
        </authorList>
    </citation>
    <scope>NUCLEOTIDE SEQUENCE [LARGE SCALE GENOMIC DNA]</scope>
    <source>
        <strain evidence="2 3">B-23453</strain>
    </source>
</reference>
<dbReference type="EMBL" id="JARMAB010000077">
    <property type="protein sequence ID" value="MED1206160.1"/>
    <property type="molecule type" value="Genomic_DNA"/>
</dbReference>